<dbReference type="PANTHER" id="PTHR30535:SF34">
    <property type="entry name" value="MOLYBDATE-BINDING PROTEIN MOLA"/>
    <property type="match status" value="1"/>
</dbReference>
<dbReference type="PROSITE" id="PS50983">
    <property type="entry name" value="FE_B12_PBP"/>
    <property type="match status" value="1"/>
</dbReference>
<dbReference type="Proteomes" id="UP000613840">
    <property type="component" value="Unassembled WGS sequence"/>
</dbReference>
<keyword evidence="2" id="KW-0732">Signal</keyword>
<proteinExistence type="inferred from homology"/>
<comment type="similarity">
    <text evidence="1">Belongs to the bacterial solute-binding protein 8 family.</text>
</comment>
<accession>A0A917SF59</accession>
<comment type="caution">
    <text evidence="4">The sequence shown here is derived from an EMBL/GenBank/DDBJ whole genome shotgun (WGS) entry which is preliminary data.</text>
</comment>
<evidence type="ECO:0000259" key="3">
    <source>
        <dbReference type="PROSITE" id="PS50983"/>
    </source>
</evidence>
<evidence type="ECO:0000256" key="2">
    <source>
        <dbReference type="SAM" id="SignalP"/>
    </source>
</evidence>
<reference evidence="4" key="1">
    <citation type="journal article" date="2014" name="Int. J. Syst. Evol. Microbiol.">
        <title>Complete genome sequence of Corynebacterium casei LMG S-19264T (=DSM 44701T), isolated from a smear-ripened cheese.</title>
        <authorList>
            <consortium name="US DOE Joint Genome Institute (JGI-PGF)"/>
            <person name="Walter F."/>
            <person name="Albersmeier A."/>
            <person name="Kalinowski J."/>
            <person name="Ruckert C."/>
        </authorList>
    </citation>
    <scope>NUCLEOTIDE SEQUENCE</scope>
    <source>
        <strain evidence="4">CGMCC 4.7306</strain>
    </source>
</reference>
<dbReference type="Pfam" id="PF01497">
    <property type="entry name" value="Peripla_BP_2"/>
    <property type="match status" value="1"/>
</dbReference>
<keyword evidence="5" id="KW-1185">Reference proteome</keyword>
<dbReference type="InterPro" id="IPR050902">
    <property type="entry name" value="ABC_Transporter_SBP"/>
</dbReference>
<dbReference type="SUPFAM" id="SSF53807">
    <property type="entry name" value="Helical backbone' metal receptor"/>
    <property type="match status" value="1"/>
</dbReference>
<dbReference type="PANTHER" id="PTHR30535">
    <property type="entry name" value="VITAMIN B12-BINDING PROTEIN"/>
    <property type="match status" value="1"/>
</dbReference>
<dbReference type="AlphaFoldDB" id="A0A917SF59"/>
<feature type="domain" description="Fe/B12 periplasmic-binding" evidence="3">
    <location>
        <begin position="127"/>
        <end position="396"/>
    </location>
</feature>
<dbReference type="Gene3D" id="3.40.50.1980">
    <property type="entry name" value="Nitrogenase molybdenum iron protein domain"/>
    <property type="match status" value="2"/>
</dbReference>
<evidence type="ECO:0000256" key="1">
    <source>
        <dbReference type="ARBA" id="ARBA00008814"/>
    </source>
</evidence>
<name>A0A917SF59_9ACTN</name>
<protein>
    <submittedName>
        <fullName evidence="4">Iron ABC transporter substrate-binding protein</fullName>
    </submittedName>
</protein>
<gene>
    <name evidence="4" type="ORF">GCM10011575_39430</name>
</gene>
<dbReference type="EMBL" id="BMMZ01000012">
    <property type="protein sequence ID" value="GGL77264.1"/>
    <property type="molecule type" value="Genomic_DNA"/>
</dbReference>
<evidence type="ECO:0000313" key="4">
    <source>
        <dbReference type="EMBL" id="GGL77264.1"/>
    </source>
</evidence>
<feature type="chain" id="PRO_5039468125" evidence="2">
    <location>
        <begin position="28"/>
        <end position="409"/>
    </location>
</feature>
<dbReference type="GO" id="GO:0071281">
    <property type="term" value="P:cellular response to iron ion"/>
    <property type="evidence" value="ECO:0007669"/>
    <property type="project" value="TreeGrafter"/>
</dbReference>
<reference evidence="4" key="2">
    <citation type="submission" date="2020-09" db="EMBL/GenBank/DDBJ databases">
        <authorList>
            <person name="Sun Q."/>
            <person name="Zhou Y."/>
        </authorList>
    </citation>
    <scope>NUCLEOTIDE SEQUENCE</scope>
    <source>
        <strain evidence="4">CGMCC 4.7306</strain>
    </source>
</reference>
<dbReference type="InterPro" id="IPR002491">
    <property type="entry name" value="ABC_transptr_periplasmic_BD"/>
</dbReference>
<dbReference type="PROSITE" id="PS51257">
    <property type="entry name" value="PROKAR_LIPOPROTEIN"/>
    <property type="match status" value="1"/>
</dbReference>
<organism evidence="4 5">
    <name type="scientific">Microlunatus endophyticus</name>
    <dbReference type="NCBI Taxonomy" id="1716077"/>
    <lineage>
        <taxon>Bacteria</taxon>
        <taxon>Bacillati</taxon>
        <taxon>Actinomycetota</taxon>
        <taxon>Actinomycetes</taxon>
        <taxon>Propionibacteriales</taxon>
        <taxon>Propionibacteriaceae</taxon>
        <taxon>Microlunatus</taxon>
    </lineage>
</organism>
<evidence type="ECO:0000313" key="5">
    <source>
        <dbReference type="Proteomes" id="UP000613840"/>
    </source>
</evidence>
<sequence length="409" mass="43567">MITKLITRLRRPAAVAVLAGAVLVAAACSSQSSTTTAPQSRPSTSTGADGCITDFKAGTDYFPVKQHLQYAKNFTLSYHKSYQVLTVKQPTVGGKPESYVLVKCGAPKPKLTGALAKAPEVTTPVESLFSASTTHLPSLEALGKLDVLTGVASKSLISSKAAKARADQSDVVEFAPAGTADAEKIVAAKPDVLITAGQDDPAYATVRQAGIPVLADTEYLEPTALGEAEWIKYFAALTGTEQKAAGVFDKIASSYNAEVRKVADVKPTEVLVNQPYQGVWTMPTGGTPMGRLITDAGGSWPWQQDESTSSKNTDLETVFAKSGSAKLWITSTNWKTKKEALASEPRFAEFTAYKSGQVWAPSLQVNAAGGNNMYELGVLRPDLEIGDLIAILHPDLEPGHKFTFYQQLH</sequence>
<feature type="signal peptide" evidence="2">
    <location>
        <begin position="1"/>
        <end position="27"/>
    </location>
</feature>